<dbReference type="PANTHER" id="PTHR22946:SF9">
    <property type="entry name" value="POLYKETIDE TRANSFERASE AF380"/>
    <property type="match status" value="1"/>
</dbReference>
<evidence type="ECO:0008006" key="5">
    <source>
        <dbReference type="Google" id="ProtNLM"/>
    </source>
</evidence>
<dbReference type="STRING" id="2340.JV46_12500"/>
<dbReference type="GO" id="GO:0052689">
    <property type="term" value="F:carboxylic ester hydrolase activity"/>
    <property type="evidence" value="ECO:0007669"/>
    <property type="project" value="UniProtKB-ARBA"/>
</dbReference>
<dbReference type="PANTHER" id="PTHR22946">
    <property type="entry name" value="DIENELACTONE HYDROLASE DOMAIN-CONTAINING PROTEIN-RELATED"/>
    <property type="match status" value="1"/>
</dbReference>
<dbReference type="OrthoDB" id="3668964at2"/>
<proteinExistence type="predicted"/>
<evidence type="ECO:0000313" key="3">
    <source>
        <dbReference type="EMBL" id="KHF25622.1"/>
    </source>
</evidence>
<sequence>MAQLAGLIVLLTLLPATVFAALNPADLLRAKPVYTKFKITSNNQAGEFQRHKGELRQPDPYGEGELLTRFELYTVPTSKPAPLVLVLAPYRGQTFVDRGYAEALAQAGMHAAIVAVPKEAYQQEQGIDYINRFFLRHTINTRTLAYALQYDRNSPIKVSRIGLIGTSLGGIRGSILFGIDSRFEAAVLIIPGGDLPNLIANTVLAPISRWRRRLLGIMEGHTPSEEKREIDLEEVTAFEQRLRPHVQIEPLDFVRPDSNDRLLWVRSKNDNFVPRRNQDRLFNAYAAADRKPPAEIDGLPLGHYATVLAAYLRGKERITDFLTTRLCSSQGFRTDR</sequence>
<evidence type="ECO:0000313" key="4">
    <source>
        <dbReference type="Proteomes" id="UP000030856"/>
    </source>
</evidence>
<organism evidence="3 4">
    <name type="scientific">Solemya velum gill symbiont</name>
    <dbReference type="NCBI Taxonomy" id="2340"/>
    <lineage>
        <taxon>Bacteria</taxon>
        <taxon>Pseudomonadati</taxon>
        <taxon>Pseudomonadota</taxon>
        <taxon>Gammaproteobacteria</taxon>
        <taxon>sulfur-oxidizing symbionts</taxon>
    </lineage>
</organism>
<dbReference type="Proteomes" id="UP000030856">
    <property type="component" value="Unassembled WGS sequence"/>
</dbReference>
<evidence type="ECO:0000256" key="1">
    <source>
        <dbReference type="ARBA" id="ARBA00022801"/>
    </source>
</evidence>
<dbReference type="RefSeq" id="WP_043115289.1">
    <property type="nucleotide sequence ID" value="NZ_JRAA01000001.1"/>
</dbReference>
<name>A0A0B0HAB9_SOVGS</name>
<dbReference type="InterPro" id="IPR029058">
    <property type="entry name" value="AB_hydrolase_fold"/>
</dbReference>
<gene>
    <name evidence="3" type="ORF">JV46_12500</name>
</gene>
<accession>A0A0B0HAB9</accession>
<dbReference type="InterPro" id="IPR050261">
    <property type="entry name" value="FrsA_esterase"/>
</dbReference>
<dbReference type="AlphaFoldDB" id="A0A0B0HAB9"/>
<keyword evidence="1" id="KW-0378">Hydrolase</keyword>
<dbReference type="eggNOG" id="COG1073">
    <property type="taxonomic scope" value="Bacteria"/>
</dbReference>
<keyword evidence="2" id="KW-0732">Signal</keyword>
<comment type="caution">
    <text evidence="3">The sequence shown here is derived from an EMBL/GenBank/DDBJ whole genome shotgun (WGS) entry which is preliminary data.</text>
</comment>
<protein>
    <recommendedName>
        <fullName evidence="5">Dienelactone hydrolase domain-containing protein</fullName>
    </recommendedName>
</protein>
<feature type="chain" id="PRO_5002054576" description="Dienelactone hydrolase domain-containing protein" evidence="2">
    <location>
        <begin position="21"/>
        <end position="336"/>
    </location>
</feature>
<reference evidence="3 4" key="1">
    <citation type="journal article" date="2014" name="BMC Genomics">
        <title>The genome of the intracellular bacterium of the coastal bivalve, Solemya velum: a blueprint for thriving in and out of symbiosis.</title>
        <authorList>
            <person name="Dmytrenko O."/>
            <person name="Russell S.L."/>
            <person name="Loo W.T."/>
            <person name="Fontanez K.M."/>
            <person name="Liao L."/>
            <person name="Roeselers G."/>
            <person name="Sharma R."/>
            <person name="Stewart F.J."/>
            <person name="Newton I.L."/>
            <person name="Woyke T."/>
            <person name="Wu D."/>
            <person name="Lang J.M."/>
            <person name="Eisen J.A."/>
            <person name="Cavanaugh C.M."/>
        </authorList>
    </citation>
    <scope>NUCLEOTIDE SEQUENCE [LARGE SCALE GENOMIC DNA]</scope>
    <source>
        <strain evidence="3 4">WH</strain>
    </source>
</reference>
<evidence type="ECO:0000256" key="2">
    <source>
        <dbReference type="SAM" id="SignalP"/>
    </source>
</evidence>
<dbReference type="EMBL" id="JRAA01000001">
    <property type="protein sequence ID" value="KHF25622.1"/>
    <property type="molecule type" value="Genomic_DNA"/>
</dbReference>
<dbReference type="Gene3D" id="3.40.50.1820">
    <property type="entry name" value="alpha/beta hydrolase"/>
    <property type="match status" value="1"/>
</dbReference>
<keyword evidence="4" id="KW-1185">Reference proteome</keyword>
<feature type="signal peptide" evidence="2">
    <location>
        <begin position="1"/>
        <end position="20"/>
    </location>
</feature>
<dbReference type="SUPFAM" id="SSF53474">
    <property type="entry name" value="alpha/beta-Hydrolases"/>
    <property type="match status" value="1"/>
</dbReference>